<keyword evidence="3" id="KW-1185">Reference proteome</keyword>
<reference evidence="2 3" key="1">
    <citation type="submission" date="2018-06" db="EMBL/GenBank/DDBJ databases">
        <title>Streptomyces reniochalinae sp. nov. and Streptomyces diacarnus sp. nov. from marine sponges.</title>
        <authorList>
            <person name="Li L."/>
        </authorList>
    </citation>
    <scope>NUCLEOTIDE SEQUENCE [LARGE SCALE GENOMIC DNA]</scope>
    <source>
        <strain evidence="2 3">LHW50302</strain>
    </source>
</reference>
<dbReference type="RefSeq" id="WP_114013660.1">
    <property type="nucleotide sequence ID" value="NZ_QOIM01000018.1"/>
</dbReference>
<dbReference type="GO" id="GO:0004658">
    <property type="term" value="F:propionyl-CoA carboxylase activity"/>
    <property type="evidence" value="ECO:0007669"/>
    <property type="project" value="InterPro"/>
</dbReference>
<feature type="compositionally biased region" description="Low complexity" evidence="1">
    <location>
        <begin position="34"/>
        <end position="44"/>
    </location>
</feature>
<protein>
    <submittedName>
        <fullName evidence="2">Acyl-CoA carboxylase subunit epsilon</fullName>
    </submittedName>
</protein>
<sequence length="73" mass="7787">MSADDPTVRILRGEPDPEELSALLVVLMALAGSTPTVPTDTTAPRPAPWPRPTASPPTAAWRARPQPGWRAGY</sequence>
<feature type="compositionally biased region" description="Low complexity" evidence="1">
    <location>
        <begin position="56"/>
        <end position="65"/>
    </location>
</feature>
<evidence type="ECO:0000313" key="3">
    <source>
        <dbReference type="Proteomes" id="UP000253507"/>
    </source>
</evidence>
<dbReference type="AlphaFoldDB" id="A0A367F4I0"/>
<dbReference type="Proteomes" id="UP000253507">
    <property type="component" value="Unassembled WGS sequence"/>
</dbReference>
<accession>A0A367F4I0</accession>
<evidence type="ECO:0000313" key="2">
    <source>
        <dbReference type="EMBL" id="RCG25266.1"/>
    </source>
</evidence>
<feature type="compositionally biased region" description="Pro residues" evidence="1">
    <location>
        <begin position="45"/>
        <end position="55"/>
    </location>
</feature>
<organism evidence="2 3">
    <name type="scientific">Streptomyces reniochalinae</name>
    <dbReference type="NCBI Taxonomy" id="2250578"/>
    <lineage>
        <taxon>Bacteria</taxon>
        <taxon>Bacillati</taxon>
        <taxon>Actinomycetota</taxon>
        <taxon>Actinomycetes</taxon>
        <taxon>Kitasatosporales</taxon>
        <taxon>Streptomycetaceae</taxon>
        <taxon>Streptomyces</taxon>
    </lineage>
</organism>
<evidence type="ECO:0000256" key="1">
    <source>
        <dbReference type="SAM" id="MobiDB-lite"/>
    </source>
</evidence>
<dbReference type="GO" id="GO:0003989">
    <property type="term" value="F:acetyl-CoA carboxylase activity"/>
    <property type="evidence" value="ECO:0007669"/>
    <property type="project" value="InterPro"/>
</dbReference>
<comment type="caution">
    <text evidence="2">The sequence shown here is derived from an EMBL/GenBank/DDBJ whole genome shotgun (WGS) entry which is preliminary data.</text>
</comment>
<feature type="region of interest" description="Disordered" evidence="1">
    <location>
        <begin position="34"/>
        <end position="73"/>
    </location>
</feature>
<dbReference type="Pfam" id="PF13822">
    <property type="entry name" value="ACC_epsilon"/>
    <property type="match status" value="1"/>
</dbReference>
<dbReference type="EMBL" id="QOIM01000018">
    <property type="protein sequence ID" value="RCG25266.1"/>
    <property type="molecule type" value="Genomic_DNA"/>
</dbReference>
<gene>
    <name evidence="2" type="ORF">DQ392_01860</name>
</gene>
<dbReference type="InterPro" id="IPR032716">
    <property type="entry name" value="ACC_epsilon"/>
</dbReference>
<name>A0A367F4I0_9ACTN</name>
<proteinExistence type="predicted"/>